<evidence type="ECO:0000256" key="8">
    <source>
        <dbReference type="ARBA" id="ARBA00049348"/>
    </source>
</evidence>
<dbReference type="InterPro" id="IPR001497">
    <property type="entry name" value="MethylDNA_cys_MeTrfase_AS"/>
</dbReference>
<dbReference type="SUPFAM" id="SSF53155">
    <property type="entry name" value="Methylated DNA-protein cysteine methyltransferase domain"/>
    <property type="match status" value="1"/>
</dbReference>
<comment type="subcellular location">
    <subcellularLocation>
        <location evidence="9">Cytoplasm</location>
    </subcellularLocation>
</comment>
<dbReference type="GO" id="GO:0006307">
    <property type="term" value="P:DNA alkylation repair"/>
    <property type="evidence" value="ECO:0007669"/>
    <property type="project" value="UniProtKB-UniRule"/>
</dbReference>
<dbReference type="FunFam" id="1.10.10.10:FF:000214">
    <property type="entry name" value="Methylated-DNA--protein-cysteine methyltransferase"/>
    <property type="match status" value="1"/>
</dbReference>
<protein>
    <recommendedName>
        <fullName evidence="9">Methylated-DNA--protein-cysteine methyltransferase</fullName>
        <ecNumber evidence="9">2.1.1.63</ecNumber>
    </recommendedName>
    <alternativeName>
        <fullName evidence="9">6-O-methylguanine-DNA methyltransferase</fullName>
        <shortName evidence="9">MGMT</shortName>
    </alternativeName>
    <alternativeName>
        <fullName evidence="9">O-6-methylguanine-DNA-alkyltransferase</fullName>
    </alternativeName>
</protein>
<dbReference type="PANTHER" id="PTHR10815">
    <property type="entry name" value="METHYLATED-DNA--PROTEIN-CYSTEINE METHYLTRANSFERASE"/>
    <property type="match status" value="1"/>
</dbReference>
<dbReference type="PANTHER" id="PTHR10815:SF5">
    <property type="entry name" value="METHYLATED-DNA--PROTEIN-CYSTEINE METHYLTRANSFERASE"/>
    <property type="match status" value="1"/>
</dbReference>
<comment type="similarity">
    <text evidence="2 9">Belongs to the MGMT family.</text>
</comment>
<dbReference type="EMBL" id="CP036279">
    <property type="protein sequence ID" value="QDU61002.1"/>
    <property type="molecule type" value="Genomic_DNA"/>
</dbReference>
<proteinExistence type="inferred from homology"/>
<reference evidence="12 13" key="1">
    <citation type="submission" date="2019-02" db="EMBL/GenBank/DDBJ databases">
        <title>Deep-cultivation of Planctomycetes and their phenomic and genomic characterization uncovers novel biology.</title>
        <authorList>
            <person name="Wiegand S."/>
            <person name="Jogler M."/>
            <person name="Boedeker C."/>
            <person name="Pinto D."/>
            <person name="Vollmers J."/>
            <person name="Rivas-Marin E."/>
            <person name="Kohn T."/>
            <person name="Peeters S.H."/>
            <person name="Heuer A."/>
            <person name="Rast P."/>
            <person name="Oberbeckmann S."/>
            <person name="Bunk B."/>
            <person name="Jeske O."/>
            <person name="Meyerdierks A."/>
            <person name="Storesund J.E."/>
            <person name="Kallscheuer N."/>
            <person name="Luecker S."/>
            <person name="Lage O.M."/>
            <person name="Pohl T."/>
            <person name="Merkel B.J."/>
            <person name="Hornburger P."/>
            <person name="Mueller R.-W."/>
            <person name="Bruemmer F."/>
            <person name="Labrenz M."/>
            <person name="Spormann A.M."/>
            <person name="Op den Camp H."/>
            <person name="Overmann J."/>
            <person name="Amann R."/>
            <person name="Jetten M.S.M."/>
            <person name="Mascher T."/>
            <person name="Medema M.H."/>
            <person name="Devos D.P."/>
            <person name="Kaster A.-K."/>
            <person name="Ovreas L."/>
            <person name="Rohde M."/>
            <person name="Galperin M.Y."/>
            <person name="Jogler C."/>
        </authorList>
    </citation>
    <scope>NUCLEOTIDE SEQUENCE [LARGE SCALE GENOMIC DNA]</scope>
    <source>
        <strain evidence="12 13">Pan216</strain>
    </source>
</reference>
<dbReference type="GO" id="GO:0032259">
    <property type="term" value="P:methylation"/>
    <property type="evidence" value="ECO:0007669"/>
    <property type="project" value="UniProtKB-KW"/>
</dbReference>
<evidence type="ECO:0000313" key="13">
    <source>
        <dbReference type="Proteomes" id="UP000317093"/>
    </source>
</evidence>
<feature type="domain" description="Methylguanine DNA methyltransferase ribonuclease-like" evidence="11">
    <location>
        <begin position="10"/>
        <end position="74"/>
    </location>
</feature>
<dbReference type="InterPro" id="IPR008332">
    <property type="entry name" value="MethylG_MeTrfase_N"/>
</dbReference>
<organism evidence="12 13">
    <name type="scientific">Kolteria novifilia</name>
    <dbReference type="NCBI Taxonomy" id="2527975"/>
    <lineage>
        <taxon>Bacteria</taxon>
        <taxon>Pseudomonadati</taxon>
        <taxon>Planctomycetota</taxon>
        <taxon>Planctomycetia</taxon>
        <taxon>Kolteriales</taxon>
        <taxon>Kolteriaceae</taxon>
        <taxon>Kolteria</taxon>
    </lineage>
</organism>
<dbReference type="Gene3D" id="3.30.160.70">
    <property type="entry name" value="Methylated DNA-protein cysteine methyltransferase domain"/>
    <property type="match status" value="1"/>
</dbReference>
<keyword evidence="13" id="KW-1185">Reference proteome</keyword>
<dbReference type="GO" id="GO:0005737">
    <property type="term" value="C:cytoplasm"/>
    <property type="evidence" value="ECO:0007669"/>
    <property type="project" value="UniProtKB-SubCell"/>
</dbReference>
<dbReference type="OrthoDB" id="9783680at2"/>
<evidence type="ECO:0000256" key="7">
    <source>
        <dbReference type="ARBA" id="ARBA00023204"/>
    </source>
</evidence>
<dbReference type="Pfam" id="PF02870">
    <property type="entry name" value="Methyltransf_1N"/>
    <property type="match status" value="1"/>
</dbReference>
<dbReference type="InterPro" id="IPR014048">
    <property type="entry name" value="MethylDNA_cys_MeTrfase_DNA-bd"/>
</dbReference>
<evidence type="ECO:0000256" key="6">
    <source>
        <dbReference type="ARBA" id="ARBA00022763"/>
    </source>
</evidence>
<dbReference type="Pfam" id="PF01035">
    <property type="entry name" value="DNA_binding_1"/>
    <property type="match status" value="1"/>
</dbReference>
<comment type="miscellaneous">
    <text evidence="9">This enzyme catalyzes only one turnover and therefore is not strictly catalytic. According to one definition, an enzyme is a biocatalyst that acts repeatedly and over many reaction cycles.</text>
</comment>
<feature type="domain" description="Methylated-DNA-[protein]-cysteine S-methyltransferase DNA binding" evidence="10">
    <location>
        <begin position="79"/>
        <end position="158"/>
    </location>
</feature>
<keyword evidence="5 9" id="KW-0808">Transferase</keyword>
<sequence length="185" mass="20061">MSESTSYWAVSSPIGELSLLARGDALTGLYLEGHKGGPAIDHRWCRDEAPFREVIGQLEAYFAGDRLTFELPLAAAGTDFQRAVWRELARIPMGETITYTELAKRVGRPSAVRAVGTANGRNPLSIVVPCHRVIGADGSLSGYAGGVRVKRWLLRHEAATVARLASRESKRVSAAASIAERARLF</sequence>
<comment type="catalytic activity">
    <reaction evidence="8 9">
        <text>a 6-O-methyl-2'-deoxyguanosine in DNA + L-cysteinyl-[protein] = S-methyl-L-cysteinyl-[protein] + a 2'-deoxyguanosine in DNA</text>
        <dbReference type="Rhea" id="RHEA:24000"/>
        <dbReference type="Rhea" id="RHEA-COMP:10131"/>
        <dbReference type="Rhea" id="RHEA-COMP:10132"/>
        <dbReference type="Rhea" id="RHEA-COMP:11367"/>
        <dbReference type="Rhea" id="RHEA-COMP:11368"/>
        <dbReference type="ChEBI" id="CHEBI:29950"/>
        <dbReference type="ChEBI" id="CHEBI:82612"/>
        <dbReference type="ChEBI" id="CHEBI:85445"/>
        <dbReference type="ChEBI" id="CHEBI:85448"/>
        <dbReference type="EC" id="2.1.1.63"/>
    </reaction>
</comment>
<dbReference type="KEGG" id="knv:Pan216_18550"/>
<keyword evidence="4 9" id="KW-0489">Methyltransferase</keyword>
<dbReference type="EC" id="2.1.1.63" evidence="9"/>
<keyword evidence="6 9" id="KW-0227">DNA damage</keyword>
<dbReference type="InterPro" id="IPR023546">
    <property type="entry name" value="MGMT"/>
</dbReference>
<dbReference type="CDD" id="cd06445">
    <property type="entry name" value="ATase"/>
    <property type="match status" value="1"/>
</dbReference>
<evidence type="ECO:0000259" key="10">
    <source>
        <dbReference type="Pfam" id="PF01035"/>
    </source>
</evidence>
<dbReference type="RefSeq" id="WP_145257650.1">
    <property type="nucleotide sequence ID" value="NZ_CP036279.1"/>
</dbReference>
<comment type="catalytic activity">
    <reaction evidence="1 9">
        <text>a 4-O-methyl-thymidine in DNA + L-cysteinyl-[protein] = a thymidine in DNA + S-methyl-L-cysteinyl-[protein]</text>
        <dbReference type="Rhea" id="RHEA:53428"/>
        <dbReference type="Rhea" id="RHEA-COMP:10131"/>
        <dbReference type="Rhea" id="RHEA-COMP:10132"/>
        <dbReference type="Rhea" id="RHEA-COMP:13555"/>
        <dbReference type="Rhea" id="RHEA-COMP:13556"/>
        <dbReference type="ChEBI" id="CHEBI:29950"/>
        <dbReference type="ChEBI" id="CHEBI:82612"/>
        <dbReference type="ChEBI" id="CHEBI:137386"/>
        <dbReference type="ChEBI" id="CHEBI:137387"/>
        <dbReference type="EC" id="2.1.1.63"/>
    </reaction>
</comment>
<evidence type="ECO:0000256" key="1">
    <source>
        <dbReference type="ARBA" id="ARBA00001286"/>
    </source>
</evidence>
<dbReference type="HAMAP" id="MF_00772">
    <property type="entry name" value="OGT"/>
    <property type="match status" value="1"/>
</dbReference>
<dbReference type="SUPFAM" id="SSF46767">
    <property type="entry name" value="Methylated DNA-protein cysteine methyltransferase, C-terminal domain"/>
    <property type="match status" value="1"/>
</dbReference>
<dbReference type="Proteomes" id="UP000317093">
    <property type="component" value="Chromosome"/>
</dbReference>
<evidence type="ECO:0000256" key="9">
    <source>
        <dbReference type="HAMAP-Rule" id="MF_00772"/>
    </source>
</evidence>
<evidence type="ECO:0000256" key="3">
    <source>
        <dbReference type="ARBA" id="ARBA00022490"/>
    </source>
</evidence>
<evidence type="ECO:0000256" key="5">
    <source>
        <dbReference type="ARBA" id="ARBA00022679"/>
    </source>
</evidence>
<gene>
    <name evidence="12" type="primary">ogt_1</name>
    <name evidence="12" type="ORF">Pan216_18550</name>
</gene>
<keyword evidence="7 9" id="KW-0234">DNA repair</keyword>
<keyword evidence="3 9" id="KW-0963">Cytoplasm</keyword>
<evidence type="ECO:0000259" key="11">
    <source>
        <dbReference type="Pfam" id="PF02870"/>
    </source>
</evidence>
<dbReference type="InterPro" id="IPR036388">
    <property type="entry name" value="WH-like_DNA-bd_sf"/>
</dbReference>
<evidence type="ECO:0000256" key="2">
    <source>
        <dbReference type="ARBA" id="ARBA00008711"/>
    </source>
</evidence>
<dbReference type="InterPro" id="IPR036631">
    <property type="entry name" value="MGMT_N_sf"/>
</dbReference>
<dbReference type="AlphaFoldDB" id="A0A518B227"/>
<evidence type="ECO:0000313" key="12">
    <source>
        <dbReference type="EMBL" id="QDU61002.1"/>
    </source>
</evidence>
<dbReference type="NCBIfam" id="TIGR00589">
    <property type="entry name" value="ogt"/>
    <property type="match status" value="1"/>
</dbReference>
<accession>A0A518B227</accession>
<dbReference type="PROSITE" id="PS00374">
    <property type="entry name" value="MGMT"/>
    <property type="match status" value="1"/>
</dbReference>
<evidence type="ECO:0000256" key="4">
    <source>
        <dbReference type="ARBA" id="ARBA00022603"/>
    </source>
</evidence>
<dbReference type="InterPro" id="IPR036217">
    <property type="entry name" value="MethylDNA_cys_MeTrfase_DNAb"/>
</dbReference>
<comment type="function">
    <text evidence="9">Involved in the cellular defense against the biological effects of O6-methylguanine (O6-MeG) and O4-methylthymine (O4-MeT) in DNA. Repairs the methylated nucleobase in DNA by stoichiometrically transferring the methyl group to a cysteine residue in the enzyme. This is a suicide reaction: the enzyme is irreversibly inactivated.</text>
</comment>
<dbReference type="Gene3D" id="1.10.10.10">
    <property type="entry name" value="Winged helix-like DNA-binding domain superfamily/Winged helix DNA-binding domain"/>
    <property type="match status" value="1"/>
</dbReference>
<name>A0A518B227_9BACT</name>
<dbReference type="GO" id="GO:0003908">
    <property type="term" value="F:methylated-DNA-[protein]-cysteine S-methyltransferase activity"/>
    <property type="evidence" value="ECO:0007669"/>
    <property type="project" value="UniProtKB-UniRule"/>
</dbReference>
<feature type="active site" description="Nucleophile; methyl group acceptor" evidence="9">
    <location>
        <position position="130"/>
    </location>
</feature>